<sequence length="31" mass="3327">MIAFSVAPVLLQPVPKASYSFDVLLPLSGCY</sequence>
<gene>
    <name evidence="1" type="ORF">BGT96224V316_LOCUS7244</name>
</gene>
<dbReference type="EMBL" id="LR026992">
    <property type="protein sequence ID" value="VDB93611.1"/>
    <property type="molecule type" value="Genomic_DNA"/>
</dbReference>
<evidence type="ECO:0000313" key="2">
    <source>
        <dbReference type="Proteomes" id="UP000324639"/>
    </source>
</evidence>
<accession>A0A9X9MMT1</accession>
<dbReference type="Proteomes" id="UP000324639">
    <property type="component" value="Chromosome Bgt_-09"/>
</dbReference>
<keyword evidence="2" id="KW-1185">Reference proteome</keyword>
<proteinExistence type="predicted"/>
<dbReference type="AlphaFoldDB" id="A0A9X9MMT1"/>
<name>A0A9X9MMT1_BLUGR</name>
<organism evidence="1 2">
    <name type="scientific">Blumeria graminis f. sp. tritici</name>
    <dbReference type="NCBI Taxonomy" id="62690"/>
    <lineage>
        <taxon>Eukaryota</taxon>
        <taxon>Fungi</taxon>
        <taxon>Dikarya</taxon>
        <taxon>Ascomycota</taxon>
        <taxon>Pezizomycotina</taxon>
        <taxon>Leotiomycetes</taxon>
        <taxon>Erysiphales</taxon>
        <taxon>Erysiphaceae</taxon>
        <taxon>Blumeria</taxon>
    </lineage>
</organism>
<evidence type="ECO:0000313" key="1">
    <source>
        <dbReference type="EMBL" id="VDB93611.1"/>
    </source>
</evidence>
<reference evidence="1 2" key="1">
    <citation type="submission" date="2018-08" db="EMBL/GenBank/DDBJ databases">
        <authorList>
            <person name="Muller C M."/>
        </authorList>
    </citation>
    <scope>NUCLEOTIDE SEQUENCE [LARGE SCALE GENOMIC DNA]</scope>
</reference>
<protein>
    <submittedName>
        <fullName evidence="1">Bgt-51133</fullName>
    </submittedName>
</protein>